<keyword evidence="1" id="KW-1133">Transmembrane helix</keyword>
<keyword evidence="3" id="KW-1185">Reference proteome</keyword>
<proteinExistence type="predicted"/>
<dbReference type="EMBL" id="CAJNOC010003807">
    <property type="protein sequence ID" value="CAF0998499.1"/>
    <property type="molecule type" value="Genomic_DNA"/>
</dbReference>
<evidence type="ECO:0000313" key="3">
    <source>
        <dbReference type="Proteomes" id="UP000663879"/>
    </source>
</evidence>
<sequence length="202" mass="23574">MSEKNPQRSKSRGREGRQIQALAVRNSQTTVNNVLRPIQNLSQNNTDTDDVTKKLDRILHFLNDVNESVQDLRQTVNRIESQTNQTVDKIEQINNGFIVINDRRRSRKTGIKFKCAAGKFFLLFSSYFIIKLIFFYNGHHLLNTPFNNTNVNLFGTRLLDILFTRQEQSRGSVEPARRETNRLDQDRTDLTKVCYLRKVRSI</sequence>
<gene>
    <name evidence="2" type="ORF">OXX778_LOCUS16279</name>
</gene>
<name>A0A814GME2_9BILA</name>
<feature type="transmembrane region" description="Helical" evidence="1">
    <location>
        <begin position="113"/>
        <end position="136"/>
    </location>
</feature>
<dbReference type="Proteomes" id="UP000663879">
    <property type="component" value="Unassembled WGS sequence"/>
</dbReference>
<keyword evidence="1" id="KW-0472">Membrane</keyword>
<reference evidence="2" key="1">
    <citation type="submission" date="2021-02" db="EMBL/GenBank/DDBJ databases">
        <authorList>
            <person name="Nowell W R."/>
        </authorList>
    </citation>
    <scope>NUCLEOTIDE SEQUENCE</scope>
    <source>
        <strain evidence="2">Ploen Becks lab</strain>
    </source>
</reference>
<accession>A0A814GME2</accession>
<organism evidence="2 3">
    <name type="scientific">Brachionus calyciflorus</name>
    <dbReference type="NCBI Taxonomy" id="104777"/>
    <lineage>
        <taxon>Eukaryota</taxon>
        <taxon>Metazoa</taxon>
        <taxon>Spiralia</taxon>
        <taxon>Gnathifera</taxon>
        <taxon>Rotifera</taxon>
        <taxon>Eurotatoria</taxon>
        <taxon>Monogononta</taxon>
        <taxon>Pseudotrocha</taxon>
        <taxon>Ploima</taxon>
        <taxon>Brachionidae</taxon>
        <taxon>Brachionus</taxon>
    </lineage>
</organism>
<comment type="caution">
    <text evidence="2">The sequence shown here is derived from an EMBL/GenBank/DDBJ whole genome shotgun (WGS) entry which is preliminary data.</text>
</comment>
<protein>
    <submittedName>
        <fullName evidence="2">Uncharacterized protein</fullName>
    </submittedName>
</protein>
<evidence type="ECO:0000256" key="1">
    <source>
        <dbReference type="SAM" id="Phobius"/>
    </source>
</evidence>
<evidence type="ECO:0000313" key="2">
    <source>
        <dbReference type="EMBL" id="CAF0998499.1"/>
    </source>
</evidence>
<dbReference type="AlphaFoldDB" id="A0A814GME2"/>
<keyword evidence="1" id="KW-0812">Transmembrane</keyword>